<evidence type="ECO:0000256" key="1">
    <source>
        <dbReference type="ARBA" id="ARBA00004141"/>
    </source>
</evidence>
<evidence type="ECO:0000256" key="4">
    <source>
        <dbReference type="ARBA" id="ARBA00022989"/>
    </source>
</evidence>
<feature type="transmembrane region" description="Helical" evidence="6">
    <location>
        <begin position="195"/>
        <end position="213"/>
    </location>
</feature>
<feature type="transmembrane region" description="Helical" evidence="6">
    <location>
        <begin position="100"/>
        <end position="120"/>
    </location>
</feature>
<name>A0ABM8Z443_9LACO</name>
<dbReference type="PANTHER" id="PTHR30028:SF0">
    <property type="entry name" value="PROTEIN ALUMINUM SENSITIVE 3"/>
    <property type="match status" value="1"/>
</dbReference>
<proteinExistence type="inferred from homology"/>
<keyword evidence="8" id="KW-1185">Reference proteome</keyword>
<keyword evidence="3 6" id="KW-0812">Transmembrane</keyword>
<dbReference type="EMBL" id="CAKKNS010000001">
    <property type="protein sequence ID" value="CAH0416045.1"/>
    <property type="molecule type" value="Genomic_DNA"/>
</dbReference>
<comment type="subcellular location">
    <subcellularLocation>
        <location evidence="1">Membrane</location>
        <topology evidence="1">Multi-pass membrane protein</topology>
    </subcellularLocation>
</comment>
<evidence type="ECO:0000313" key="7">
    <source>
        <dbReference type="EMBL" id="CAH0416045.1"/>
    </source>
</evidence>
<dbReference type="PANTHER" id="PTHR30028">
    <property type="entry name" value="UPF0014 INNER MEMBRANE PROTEIN YBBM-RELATED"/>
    <property type="match status" value="1"/>
</dbReference>
<sequence>MKVGLSKMGIAVNNQSLFYAALLVVIALYIAWHEKLGLDKDMIIAVIRAVIQLVIVGYVLRYIIHLDQLWITLIMAMFIIFNASYNAMKRSALKSFKIPLAAIAIGTSITLSGLVLAGAIKLVPFQIIPITGMIASNAMIAVGLCFKTMDQAFKDQRQQVIEKLTLGADLKDATLPIIRLSIKTAMQPTIDGAKTVGIVSLPGMMSGLIFAGVDPVRAIKYQIMVTFMLLSTASIASFIAAYLGYREYFNARKQLKI</sequence>
<feature type="transmembrane region" description="Helical" evidence="6">
    <location>
        <begin position="126"/>
        <end position="146"/>
    </location>
</feature>
<dbReference type="Pfam" id="PF03649">
    <property type="entry name" value="UPF0014"/>
    <property type="match status" value="1"/>
</dbReference>
<evidence type="ECO:0000256" key="5">
    <source>
        <dbReference type="ARBA" id="ARBA00023136"/>
    </source>
</evidence>
<keyword evidence="4 6" id="KW-1133">Transmembrane helix</keyword>
<reference evidence="7 8" key="1">
    <citation type="submission" date="2021-11" db="EMBL/GenBank/DDBJ databases">
        <authorList>
            <person name="Depoorter E."/>
        </authorList>
    </citation>
    <scope>NUCLEOTIDE SEQUENCE [LARGE SCALE GENOMIC DNA]</scope>
    <source>
        <strain evidence="7 8">LMG 24289</strain>
    </source>
</reference>
<evidence type="ECO:0000256" key="6">
    <source>
        <dbReference type="SAM" id="Phobius"/>
    </source>
</evidence>
<dbReference type="Proteomes" id="UP000789707">
    <property type="component" value="Unassembled WGS sequence"/>
</dbReference>
<evidence type="ECO:0000256" key="3">
    <source>
        <dbReference type="ARBA" id="ARBA00022692"/>
    </source>
</evidence>
<protein>
    <submittedName>
        <fullName evidence="7">Iron export permease protein FetB</fullName>
    </submittedName>
</protein>
<feature type="transmembrane region" description="Helical" evidence="6">
    <location>
        <begin position="70"/>
        <end position="88"/>
    </location>
</feature>
<evidence type="ECO:0000313" key="8">
    <source>
        <dbReference type="Proteomes" id="UP000789707"/>
    </source>
</evidence>
<accession>A0ABM8Z443</accession>
<comment type="caution">
    <text evidence="7">The sequence shown here is derived from an EMBL/GenBank/DDBJ whole genome shotgun (WGS) entry which is preliminary data.</text>
</comment>
<feature type="transmembrane region" description="Helical" evidence="6">
    <location>
        <begin position="16"/>
        <end position="32"/>
    </location>
</feature>
<keyword evidence="5 6" id="KW-0472">Membrane</keyword>
<feature type="transmembrane region" description="Helical" evidence="6">
    <location>
        <begin position="44"/>
        <end position="64"/>
    </location>
</feature>
<comment type="similarity">
    <text evidence="2">Belongs to the UPF0014 family.</text>
</comment>
<dbReference type="InterPro" id="IPR005226">
    <property type="entry name" value="UPF0014_fam"/>
</dbReference>
<feature type="transmembrane region" description="Helical" evidence="6">
    <location>
        <begin position="219"/>
        <end position="245"/>
    </location>
</feature>
<organism evidence="7 8">
    <name type="scientific">Periweissella fabaria</name>
    <dbReference type="NCBI Taxonomy" id="546157"/>
    <lineage>
        <taxon>Bacteria</taxon>
        <taxon>Bacillati</taxon>
        <taxon>Bacillota</taxon>
        <taxon>Bacilli</taxon>
        <taxon>Lactobacillales</taxon>
        <taxon>Lactobacillaceae</taxon>
        <taxon>Periweissella</taxon>
    </lineage>
</organism>
<evidence type="ECO:0000256" key="2">
    <source>
        <dbReference type="ARBA" id="ARBA00005268"/>
    </source>
</evidence>
<gene>
    <name evidence="7" type="primary">fetB</name>
    <name evidence="7" type="ORF">WFA24289_00344</name>
</gene>